<dbReference type="InterPro" id="IPR016137">
    <property type="entry name" value="RGS"/>
</dbReference>
<name>A0A8J2T5X8_ZYGB2</name>
<dbReference type="SMART" id="SM00315">
    <property type="entry name" value="RGS"/>
    <property type="match status" value="1"/>
</dbReference>
<keyword evidence="1" id="KW-0472">Membrane</keyword>
<gene>
    <name evidence="3" type="ORF">BN860_14136g</name>
</gene>
<dbReference type="GO" id="GO:0008104">
    <property type="term" value="P:intracellular protein localization"/>
    <property type="evidence" value="ECO:0007669"/>
    <property type="project" value="TreeGrafter"/>
</dbReference>
<accession>A0A8J2T5X8</accession>
<feature type="transmembrane region" description="Helical" evidence="1">
    <location>
        <begin position="324"/>
        <end position="347"/>
    </location>
</feature>
<dbReference type="EMBL" id="HG316455">
    <property type="protein sequence ID" value="CDF88604.1"/>
    <property type="molecule type" value="Genomic_DNA"/>
</dbReference>
<evidence type="ECO:0000313" key="3">
    <source>
        <dbReference type="EMBL" id="CDF88604.1"/>
    </source>
</evidence>
<feature type="domain" description="RGS" evidence="2">
    <location>
        <begin position="140"/>
        <end position="248"/>
    </location>
</feature>
<reference evidence="4" key="1">
    <citation type="journal article" date="2013" name="Genome Announc.">
        <title>Genome sequence of the food spoilage yeast Zygosaccharomyces bailii CLIB 213(T).</title>
        <authorList>
            <person name="Galeote V."/>
            <person name="Bigey F."/>
            <person name="Devillers H."/>
            <person name="Neuveglise C."/>
            <person name="Dequin S."/>
        </authorList>
    </citation>
    <scope>NUCLEOTIDE SEQUENCE [LARGE SCALE GENOMIC DNA]</scope>
    <source>
        <strain evidence="4">CLIB 213 / ATCC 58445 / CBS 680 / CCRC 21525 / NBRC 1098 / NCYC 1416 / NRRL Y-2227</strain>
    </source>
</reference>
<sequence length="427" mass="49490">METEFAQIEKERLPTLYEVLLKKTSPPVDLWAFYTFLSQYPYAIDFLDFWIDMMAHVRLCKDYIKGVRESIEARGKIADGDNHSEESSILLDALLNEGYLDLKNTKRVSQFLRGNVEDSARVSKLLDNMRCEHQQSDSEQEVDDFLAEMVDDMLKEKTRQNKQPKITRKQLLNNAMQICSLYLISPQQSPRYLINVPDELRMETLRHVQSERRFDPQVFEELRDMAYNFLEMDCFPKFLSRVALHNLHDQLSDWRFQTIAAMGKSRHMSGKSRGHKSPSPLSTYSGIGRIALGLCWLGIGFWIGYVLIFLHYSRAIRVTTVVPFGVGCYFTVCGIYQVDILYSWFGVTQKLMYEKKLPADGEQNYSKIKCRVPSIFALLGGRGRLMPVHQPFIRKLLLKRGMWCFLLVTVLTAVFTVLFSCVPGHRI</sequence>
<keyword evidence="1" id="KW-0812">Transmembrane</keyword>
<dbReference type="InterPro" id="IPR044926">
    <property type="entry name" value="RGS_subdomain_2"/>
</dbReference>
<feature type="transmembrane region" description="Helical" evidence="1">
    <location>
        <begin position="403"/>
        <end position="425"/>
    </location>
</feature>
<dbReference type="AlphaFoldDB" id="A0A8J2T5X8"/>
<dbReference type="PANTHER" id="PTHR13155:SF1">
    <property type="entry name" value="A-KINASE ANCHOR PROTEIN 10, MITOCHONDRIAL"/>
    <property type="match status" value="1"/>
</dbReference>
<dbReference type="InterPro" id="IPR052246">
    <property type="entry name" value="Cell_Polariz_PKAAnc"/>
</dbReference>
<dbReference type="Proteomes" id="UP000019375">
    <property type="component" value="Unassembled WGS sequence"/>
</dbReference>
<dbReference type="InterPro" id="IPR036305">
    <property type="entry name" value="RGS_sf"/>
</dbReference>
<keyword evidence="1" id="KW-1133">Transmembrane helix</keyword>
<keyword evidence="4" id="KW-1185">Reference proteome</keyword>
<dbReference type="PROSITE" id="PS50132">
    <property type="entry name" value="RGS"/>
    <property type="match status" value="1"/>
</dbReference>
<dbReference type="Gene3D" id="1.10.167.10">
    <property type="entry name" value="Regulator of G-protein Signalling 4, domain 2"/>
    <property type="match status" value="1"/>
</dbReference>
<evidence type="ECO:0000256" key="1">
    <source>
        <dbReference type="SAM" id="Phobius"/>
    </source>
</evidence>
<protein>
    <submittedName>
        <fullName evidence="3">BN860_14136g1_1</fullName>
    </submittedName>
</protein>
<dbReference type="SUPFAM" id="SSF48097">
    <property type="entry name" value="Regulator of G-protein signaling, RGS"/>
    <property type="match status" value="1"/>
</dbReference>
<organism evidence="3 4">
    <name type="scientific">Zygosaccharomyces bailii (strain CLIB 213 / ATCC 58445 / CBS 680 / BCRC 21525 / NBRC 1098 / NCYC 1416 / NRRL Y-2227)</name>
    <dbReference type="NCBI Taxonomy" id="1333698"/>
    <lineage>
        <taxon>Eukaryota</taxon>
        <taxon>Fungi</taxon>
        <taxon>Dikarya</taxon>
        <taxon>Ascomycota</taxon>
        <taxon>Saccharomycotina</taxon>
        <taxon>Saccharomycetes</taxon>
        <taxon>Saccharomycetales</taxon>
        <taxon>Saccharomycetaceae</taxon>
        <taxon>Zygosaccharomyces</taxon>
    </lineage>
</organism>
<evidence type="ECO:0000259" key="2">
    <source>
        <dbReference type="PROSITE" id="PS50132"/>
    </source>
</evidence>
<dbReference type="GO" id="GO:0005886">
    <property type="term" value="C:plasma membrane"/>
    <property type="evidence" value="ECO:0007669"/>
    <property type="project" value="TreeGrafter"/>
</dbReference>
<dbReference type="OrthoDB" id="5584247at2759"/>
<dbReference type="PANTHER" id="PTHR13155">
    <property type="entry name" value="A-KINASE ANCHOR PROTEINS"/>
    <property type="match status" value="1"/>
</dbReference>
<evidence type="ECO:0000313" key="4">
    <source>
        <dbReference type="Proteomes" id="UP000019375"/>
    </source>
</evidence>
<feature type="transmembrane region" description="Helical" evidence="1">
    <location>
        <begin position="290"/>
        <end position="312"/>
    </location>
</feature>
<proteinExistence type="predicted"/>